<dbReference type="RefSeq" id="WP_216479254.1">
    <property type="nucleotide sequence ID" value="NZ_JAHLQJ010000010.1"/>
</dbReference>
<dbReference type="EMBL" id="JAHLQJ010000010">
    <property type="protein sequence ID" value="MBU5672673.1"/>
    <property type="molecule type" value="Genomic_DNA"/>
</dbReference>
<dbReference type="Proteomes" id="UP000743001">
    <property type="component" value="Unassembled WGS sequence"/>
</dbReference>
<comment type="caution">
    <text evidence="1">The sequence shown here is derived from an EMBL/GenBank/DDBJ whole genome shotgun (WGS) entry which is preliminary data.</text>
</comment>
<name>A0ABS6FTD4_9BACL</name>
<reference evidence="1 2" key="1">
    <citation type="submission" date="2021-06" db="EMBL/GenBank/DDBJ databases">
        <authorList>
            <person name="Sun Q."/>
            <person name="Li D."/>
        </authorList>
    </citation>
    <scope>NUCLEOTIDE SEQUENCE [LARGE SCALE GENOMIC DNA]</scope>
    <source>
        <strain evidence="1 2">MSJ-6</strain>
    </source>
</reference>
<protein>
    <submittedName>
        <fullName evidence="1">Uncharacterized protein</fullName>
    </submittedName>
</protein>
<sequence length="59" mass="6509">MNTVGLSESSIKSELAKNLKNKLDSVSEHDLDQIINAASKAIVANNRRISSDIENEIRQ</sequence>
<gene>
    <name evidence="1" type="ORF">KQJ23_12625</name>
</gene>
<keyword evidence="2" id="KW-1185">Reference proteome</keyword>
<evidence type="ECO:0000313" key="1">
    <source>
        <dbReference type="EMBL" id="MBU5672673.1"/>
    </source>
</evidence>
<evidence type="ECO:0000313" key="2">
    <source>
        <dbReference type="Proteomes" id="UP000743001"/>
    </source>
</evidence>
<proteinExistence type="predicted"/>
<accession>A0ABS6FTD4</accession>
<organism evidence="1 2">
    <name type="scientific">Paenibacillus brevis</name>
    <dbReference type="NCBI Taxonomy" id="2841508"/>
    <lineage>
        <taxon>Bacteria</taxon>
        <taxon>Bacillati</taxon>
        <taxon>Bacillota</taxon>
        <taxon>Bacilli</taxon>
        <taxon>Bacillales</taxon>
        <taxon>Paenibacillaceae</taxon>
        <taxon>Paenibacillus</taxon>
    </lineage>
</organism>